<evidence type="ECO:0000256" key="1">
    <source>
        <dbReference type="SAM" id="MobiDB-lite"/>
    </source>
</evidence>
<gene>
    <name evidence="2" type="ORF">METZ01_LOCUS44880</name>
</gene>
<feature type="region of interest" description="Disordered" evidence="1">
    <location>
        <begin position="1"/>
        <end position="27"/>
    </location>
</feature>
<reference evidence="2" key="1">
    <citation type="submission" date="2018-05" db="EMBL/GenBank/DDBJ databases">
        <authorList>
            <person name="Lanie J.A."/>
            <person name="Ng W.-L."/>
            <person name="Kazmierczak K.M."/>
            <person name="Andrzejewski T.M."/>
            <person name="Davidsen T.M."/>
            <person name="Wayne K.J."/>
            <person name="Tettelin H."/>
            <person name="Glass J.I."/>
            <person name="Rusch D."/>
            <person name="Podicherti R."/>
            <person name="Tsui H.-C.T."/>
            <person name="Winkler M.E."/>
        </authorList>
    </citation>
    <scope>NUCLEOTIDE SEQUENCE</scope>
</reference>
<proteinExistence type="predicted"/>
<name>A0A381RJL4_9ZZZZ</name>
<dbReference type="EMBL" id="UINC01002025">
    <property type="protein sequence ID" value="SUZ92026.1"/>
    <property type="molecule type" value="Genomic_DNA"/>
</dbReference>
<protein>
    <submittedName>
        <fullName evidence="2">Uncharacterized protein</fullName>
    </submittedName>
</protein>
<organism evidence="2">
    <name type="scientific">marine metagenome</name>
    <dbReference type="NCBI Taxonomy" id="408172"/>
    <lineage>
        <taxon>unclassified sequences</taxon>
        <taxon>metagenomes</taxon>
        <taxon>ecological metagenomes</taxon>
    </lineage>
</organism>
<sequence length="49" mass="4934">MPFSSAKAALENGASTDIPRTEASAASRPVIASVKVHISLVQTPVKAAG</sequence>
<dbReference type="AlphaFoldDB" id="A0A381RJL4"/>
<accession>A0A381RJL4</accession>
<evidence type="ECO:0000313" key="2">
    <source>
        <dbReference type="EMBL" id="SUZ92026.1"/>
    </source>
</evidence>